<evidence type="ECO:0000313" key="3">
    <source>
        <dbReference type="EMBL" id="TQN32515.1"/>
    </source>
</evidence>
<dbReference type="PANTHER" id="PTHR44013">
    <property type="entry name" value="ZINC-TYPE ALCOHOL DEHYDROGENASE-LIKE PROTEIN C16A3.02C"/>
    <property type="match status" value="1"/>
</dbReference>
<dbReference type="SUPFAM" id="SSF50129">
    <property type="entry name" value="GroES-like"/>
    <property type="match status" value="1"/>
</dbReference>
<dbReference type="EMBL" id="VFQC01000001">
    <property type="protein sequence ID" value="TQN32515.1"/>
    <property type="molecule type" value="Genomic_DNA"/>
</dbReference>
<feature type="region of interest" description="Disordered" evidence="1">
    <location>
        <begin position="308"/>
        <end position="327"/>
    </location>
</feature>
<keyword evidence="4" id="KW-1185">Reference proteome</keyword>
<protein>
    <submittedName>
        <fullName evidence="3">NADPH:quinone reductase-like Zn-dependent oxidoreductase</fullName>
    </submittedName>
</protein>
<dbReference type="SUPFAM" id="SSF51735">
    <property type="entry name" value="NAD(P)-binding Rossmann-fold domains"/>
    <property type="match status" value="1"/>
</dbReference>
<dbReference type="InterPro" id="IPR013154">
    <property type="entry name" value="ADH-like_N"/>
</dbReference>
<feature type="domain" description="Enoyl reductase (ER)" evidence="2">
    <location>
        <begin position="31"/>
        <end position="324"/>
    </location>
</feature>
<dbReference type="InterPro" id="IPR020843">
    <property type="entry name" value="ER"/>
</dbReference>
<accession>A0A543NKW0</accession>
<dbReference type="CDD" id="cd05289">
    <property type="entry name" value="MDR_like_2"/>
    <property type="match status" value="1"/>
</dbReference>
<dbReference type="SMART" id="SM00829">
    <property type="entry name" value="PKS_ER"/>
    <property type="match status" value="1"/>
</dbReference>
<reference evidence="3 4" key="1">
    <citation type="submission" date="2019-06" db="EMBL/GenBank/DDBJ databases">
        <title>Sequencing the genomes of 1000 actinobacteria strains.</title>
        <authorList>
            <person name="Klenk H.-P."/>
        </authorList>
    </citation>
    <scope>NUCLEOTIDE SEQUENCE [LARGE SCALE GENOMIC DNA]</scope>
    <source>
        <strain evidence="3 4">DSM 45015</strain>
    </source>
</reference>
<evidence type="ECO:0000259" key="2">
    <source>
        <dbReference type="SMART" id="SM00829"/>
    </source>
</evidence>
<dbReference type="InterPro" id="IPR036291">
    <property type="entry name" value="NAD(P)-bd_dom_sf"/>
</dbReference>
<dbReference type="GO" id="GO:0016491">
    <property type="term" value="F:oxidoreductase activity"/>
    <property type="evidence" value="ECO:0007669"/>
    <property type="project" value="InterPro"/>
</dbReference>
<dbReference type="Pfam" id="PF08240">
    <property type="entry name" value="ADH_N"/>
    <property type="match status" value="1"/>
</dbReference>
<dbReference type="Proteomes" id="UP000317422">
    <property type="component" value="Unassembled WGS sequence"/>
</dbReference>
<dbReference type="PANTHER" id="PTHR44013:SF1">
    <property type="entry name" value="ZINC-TYPE ALCOHOL DEHYDROGENASE-LIKE PROTEIN C16A3.02C"/>
    <property type="match status" value="1"/>
</dbReference>
<gene>
    <name evidence="3" type="ORF">FHX37_2478</name>
</gene>
<dbReference type="InterPro" id="IPR011032">
    <property type="entry name" value="GroES-like_sf"/>
</dbReference>
<name>A0A543NKW0_9ACTN</name>
<comment type="caution">
    <text evidence="3">The sequence shown here is derived from an EMBL/GenBank/DDBJ whole genome shotgun (WGS) entry which is preliminary data.</text>
</comment>
<dbReference type="AlphaFoldDB" id="A0A543NKW0"/>
<dbReference type="Gene3D" id="3.90.180.10">
    <property type="entry name" value="Medium-chain alcohol dehydrogenases, catalytic domain"/>
    <property type="match status" value="1"/>
</dbReference>
<organism evidence="3 4">
    <name type="scientific">Haloactinospora alba</name>
    <dbReference type="NCBI Taxonomy" id="405555"/>
    <lineage>
        <taxon>Bacteria</taxon>
        <taxon>Bacillati</taxon>
        <taxon>Actinomycetota</taxon>
        <taxon>Actinomycetes</taxon>
        <taxon>Streptosporangiales</taxon>
        <taxon>Nocardiopsidaceae</taxon>
        <taxon>Haloactinospora</taxon>
    </lineage>
</organism>
<dbReference type="InterPro" id="IPR052733">
    <property type="entry name" value="Chloroplast_QOR"/>
</dbReference>
<dbReference type="Pfam" id="PF13602">
    <property type="entry name" value="ADH_zinc_N_2"/>
    <property type="match status" value="1"/>
</dbReference>
<evidence type="ECO:0000256" key="1">
    <source>
        <dbReference type="SAM" id="MobiDB-lite"/>
    </source>
</evidence>
<evidence type="ECO:0000313" key="4">
    <source>
        <dbReference type="Proteomes" id="UP000317422"/>
    </source>
</evidence>
<proteinExistence type="predicted"/>
<feature type="compositionally biased region" description="Basic and acidic residues" evidence="1">
    <location>
        <begin position="308"/>
        <end position="318"/>
    </location>
</feature>
<sequence>MRKIPSRTPARHSVDRRGHRTVKAIVYRQYGGPEQLETADVAEPTVGPDVVLLQARAASVNPVDWKLREGYLDGLIEAWFPVIPGWDVAGVVEQPGIAVPEFAPGDEVIGYVRQDIVRNGTYAQKVAAPVRTLARKPRNLDWTQAASLPLAGLTAYQALVHALRVTGSDTVLVHAAAGGVGSFAVQVAHSLGARVIGTASEPNHDYVRSLGAEPVTYGPGLAERVGGIAPVTAALDLVGGDAVSQSRELGVPARRIASVADPAVNRIGGSYVFVRPDPSDLAALVDLVEAGKVTVEVAETFPLERAADAQRRSAEGHTRGKIALSID</sequence>
<dbReference type="Gene3D" id="3.40.50.720">
    <property type="entry name" value="NAD(P)-binding Rossmann-like Domain"/>
    <property type="match status" value="1"/>
</dbReference>